<dbReference type="STRING" id="34475.A0A4Y9YL29"/>
<dbReference type="SUPFAM" id="SSF52047">
    <property type="entry name" value="RNI-like"/>
    <property type="match status" value="1"/>
</dbReference>
<dbReference type="GO" id="GO:0006979">
    <property type="term" value="P:response to oxidative stress"/>
    <property type="evidence" value="ECO:0007669"/>
    <property type="project" value="InterPro"/>
</dbReference>
<evidence type="ECO:0000313" key="6">
    <source>
        <dbReference type="EMBL" id="TFY62822.1"/>
    </source>
</evidence>
<dbReference type="InterPro" id="IPR050783">
    <property type="entry name" value="Oxylipin_biosynth_metab"/>
</dbReference>
<dbReference type="InterPro" id="IPR019791">
    <property type="entry name" value="Haem_peroxidase_animal"/>
</dbReference>
<dbReference type="SUPFAM" id="SSF48113">
    <property type="entry name" value="Heme-dependent peroxidases"/>
    <property type="match status" value="1"/>
</dbReference>
<evidence type="ECO:0000313" key="7">
    <source>
        <dbReference type="Proteomes" id="UP000298390"/>
    </source>
</evidence>
<evidence type="ECO:0000256" key="4">
    <source>
        <dbReference type="ARBA" id="ARBA00023004"/>
    </source>
</evidence>
<sequence>MAPHRALENHDVVYQILQHFGPSAYSNRTTLSTASLRVNRGKQQKALAYCARTSKAFSEPATRLLWRELPSLIPLLSVALSLDHGRTFMSYHTNDSDPDSEDDLNVNQDEDKRLVGFTTGIPTQEGLRRLHQFAAFVRRISLPPNEEIDPTVFFYLSQHPGKPLLPMVDEVKCTVSPYLDCIVFSLAGPSLRKLVVLQDVYDTTLWDRSTDRATCTVGRLLCALPSRAPGLQSLCIRDKTCHLDLLPHIVSIGHMRDLRQLQVMLVSRGPWLGPLTSALVKLDNLRDLALPLDSVFTETEPTLPAGFPSLRTLRLSGKKFTDTSCLDVLAGMVPSIGQLERLDIIKYSLDERCNALDAFTSLCADTLTTVRLYTTQANNRDPIPAISLLQALTKLRRLQFCTIVLSGRSSLTNEDLCKTHGAWLHLEKFTLTWSGENEAHAVPTFHGVIDFIFECPRLSVLKLPAVNIGGRTAQRCDYPAYLDLINSFNGVGLDDRKFLLEKILTVLSRAPEDSALAREFEGLVIRLLWRDLPHPPLGYFFIPDGVPAPIPESTSSNTRRYAFRSADGSNYNVHMPTLGMAGMPYVRNVPSTSGTLNKSLPKAEAIFDELLKRDDFTEHPGGLSGLFFAFANVVIHTIYNTNYADWMVNDASSYVDLSPLYGSSQAEVDSVRRKDGTGRLWEDVFADKRLLFMTPATCALLVLFCRNHNYVAGRIYTENEIRTFREPVMLNDKERAMQDDEIFHRARLVNSAFFAQIVLGDYVGGILGLTRDGLSWRLKLLESMRDINRAWTPQGEGNVISVEFNLMYRWHATSSQDDTKWMDKFFSNLFHGKPNDQITINDFKEAARGVMSKTPKDVRKRSFNELKRGPDGRFSDGGETRSQTLTLSDDGHVEELAQILFDATEAPAAAFKARGIPESLRIIEIMGITQSRKALTQSPAQLNEFRRYLGLKPYKDFDEWNPDPKVYTAAKRLYGDIENLELYVGMQAEEAKVAMPGAGLCPGFTISRAILADAIALTRGDRFLTLDFTHAFPAFNLTSWGYNDCMYDKRDGSIGGIMGRMLTRTLPGYYPAHSAYTAFPFIVPQTMKGYMGKLPDRAVNEYDWDRPRGPAHGKKAALELLKAKINGNGAGMM</sequence>
<dbReference type="Gene3D" id="1.10.640.10">
    <property type="entry name" value="Haem peroxidase domain superfamily, animal type"/>
    <property type="match status" value="1"/>
</dbReference>
<accession>A0A4Y9YL29</accession>
<dbReference type="AlphaFoldDB" id="A0A4Y9YL29"/>
<dbReference type="Proteomes" id="UP000298390">
    <property type="component" value="Unassembled WGS sequence"/>
</dbReference>
<dbReference type="InterPro" id="IPR010255">
    <property type="entry name" value="Haem_peroxidase_sf"/>
</dbReference>
<organism evidence="6 7">
    <name type="scientific">Rhodofomes roseus</name>
    <dbReference type="NCBI Taxonomy" id="34475"/>
    <lineage>
        <taxon>Eukaryota</taxon>
        <taxon>Fungi</taxon>
        <taxon>Dikarya</taxon>
        <taxon>Basidiomycota</taxon>
        <taxon>Agaricomycotina</taxon>
        <taxon>Agaricomycetes</taxon>
        <taxon>Polyporales</taxon>
        <taxon>Rhodofomes</taxon>
    </lineage>
</organism>
<dbReference type="EMBL" id="SEKV01000152">
    <property type="protein sequence ID" value="TFY62822.1"/>
    <property type="molecule type" value="Genomic_DNA"/>
</dbReference>
<keyword evidence="2" id="KW-0223">Dioxygenase</keyword>
<evidence type="ECO:0000256" key="2">
    <source>
        <dbReference type="ARBA" id="ARBA00022964"/>
    </source>
</evidence>
<dbReference type="Gene3D" id="3.80.10.10">
    <property type="entry name" value="Ribonuclease Inhibitor"/>
    <property type="match status" value="1"/>
</dbReference>
<keyword evidence="4" id="KW-0408">Iron</keyword>
<reference evidence="6 7" key="1">
    <citation type="submission" date="2019-01" db="EMBL/GenBank/DDBJ databases">
        <title>Genome sequencing of the rare red list fungi Fomitopsis rosea.</title>
        <authorList>
            <person name="Buettner E."/>
            <person name="Kellner H."/>
        </authorList>
    </citation>
    <scope>NUCLEOTIDE SEQUENCE [LARGE SCALE GENOMIC DNA]</scope>
    <source>
        <strain evidence="6 7">DSM 105464</strain>
    </source>
</reference>
<evidence type="ECO:0000256" key="1">
    <source>
        <dbReference type="ARBA" id="ARBA00022723"/>
    </source>
</evidence>
<name>A0A4Y9YL29_9APHY</name>
<dbReference type="Pfam" id="PF03098">
    <property type="entry name" value="An_peroxidase"/>
    <property type="match status" value="2"/>
</dbReference>
<dbReference type="InterPro" id="IPR037120">
    <property type="entry name" value="Haem_peroxidase_sf_animal"/>
</dbReference>
<feature type="region of interest" description="Disordered" evidence="5">
    <location>
        <begin position="860"/>
        <end position="886"/>
    </location>
</feature>
<dbReference type="PANTHER" id="PTHR11903">
    <property type="entry name" value="PROSTAGLANDIN G/H SYNTHASE"/>
    <property type="match status" value="1"/>
</dbReference>
<gene>
    <name evidence="6" type="ORF">EVJ58_g3624</name>
</gene>
<feature type="compositionally biased region" description="Basic and acidic residues" evidence="5">
    <location>
        <begin position="860"/>
        <end position="879"/>
    </location>
</feature>
<evidence type="ECO:0000256" key="3">
    <source>
        <dbReference type="ARBA" id="ARBA00023002"/>
    </source>
</evidence>
<protein>
    <recommendedName>
        <fullName evidence="8">Heme peroxidase</fullName>
    </recommendedName>
</protein>
<evidence type="ECO:0008006" key="8">
    <source>
        <dbReference type="Google" id="ProtNLM"/>
    </source>
</evidence>
<dbReference type="GO" id="GO:0051213">
    <property type="term" value="F:dioxygenase activity"/>
    <property type="evidence" value="ECO:0007669"/>
    <property type="project" value="UniProtKB-KW"/>
</dbReference>
<dbReference type="PANTHER" id="PTHR11903:SF37">
    <property type="entry name" value="PSI-PRODUCING OXYGENASE A"/>
    <property type="match status" value="1"/>
</dbReference>
<proteinExistence type="predicted"/>
<dbReference type="GO" id="GO:0046872">
    <property type="term" value="F:metal ion binding"/>
    <property type="evidence" value="ECO:0007669"/>
    <property type="project" value="UniProtKB-KW"/>
</dbReference>
<dbReference type="GO" id="GO:0004601">
    <property type="term" value="F:peroxidase activity"/>
    <property type="evidence" value="ECO:0007669"/>
    <property type="project" value="InterPro"/>
</dbReference>
<dbReference type="GO" id="GO:0020037">
    <property type="term" value="F:heme binding"/>
    <property type="evidence" value="ECO:0007669"/>
    <property type="project" value="InterPro"/>
</dbReference>
<dbReference type="GO" id="GO:0006631">
    <property type="term" value="P:fatty acid metabolic process"/>
    <property type="evidence" value="ECO:0007669"/>
    <property type="project" value="UniProtKB-ARBA"/>
</dbReference>
<keyword evidence="3" id="KW-0560">Oxidoreductase</keyword>
<comment type="caution">
    <text evidence="6">The sequence shown here is derived from an EMBL/GenBank/DDBJ whole genome shotgun (WGS) entry which is preliminary data.</text>
</comment>
<dbReference type="PROSITE" id="PS50292">
    <property type="entry name" value="PEROXIDASE_3"/>
    <property type="match status" value="1"/>
</dbReference>
<evidence type="ECO:0000256" key="5">
    <source>
        <dbReference type="SAM" id="MobiDB-lite"/>
    </source>
</evidence>
<keyword evidence="1" id="KW-0479">Metal-binding</keyword>
<dbReference type="InterPro" id="IPR032675">
    <property type="entry name" value="LRR_dom_sf"/>
</dbReference>